<evidence type="ECO:0008006" key="3">
    <source>
        <dbReference type="Google" id="ProtNLM"/>
    </source>
</evidence>
<comment type="caution">
    <text evidence="1">The sequence shown here is derived from an EMBL/GenBank/DDBJ whole genome shotgun (WGS) entry which is preliminary data.</text>
</comment>
<protein>
    <recommendedName>
        <fullName evidence="3">GTPase</fullName>
    </recommendedName>
</protein>
<dbReference type="Proteomes" id="UP001501787">
    <property type="component" value="Unassembled WGS sequence"/>
</dbReference>
<accession>A0ABN0VMI0</accession>
<organism evidence="1 2">
    <name type="scientific">Psychrobacter aestuarii</name>
    <dbReference type="NCBI Taxonomy" id="556327"/>
    <lineage>
        <taxon>Bacteria</taxon>
        <taxon>Pseudomonadati</taxon>
        <taxon>Pseudomonadota</taxon>
        <taxon>Gammaproteobacteria</taxon>
        <taxon>Moraxellales</taxon>
        <taxon>Moraxellaceae</taxon>
        <taxon>Psychrobacter</taxon>
    </lineage>
</organism>
<sequence>MGTFSALSLGDIDAISPAVSETPKKQANDNKEQQLLKWTAHLPAQSEAMQMTQLEAILTKLSVETMDDMLRLRLMEIVLSALQRLFAQLRKHYIYEVGPLNAEQQHVVASIKSLCYLSIAVYDGMINRLSAASDQALQQPRVPKGWRKFMFSSTEPSPTSVALNTAIYQCMGLYQRLVFEKTLCYQSIPKYVWSALNRLYLTASLYHVAHTDISKHVASAQPVSIHQRYSQLCLHALLNTLAMRRPNLLLLQKLLPEWSKHSAITFEPQTRTRLFVNLHSDQPPEYLTSASTINPYKEDSHCLFIEIEPFMAYLQAHKASIETIDDKINEYRLVNEVLSMLKHRYTHRQLAPLSQATNTPTTKIITGFDNIHYHAAGQRSLMALIAPKSLSVQHLPIEDTKPQSKPAEHTLDIALPEHNQTDDNIKTLRLLTAQDIVKQHAAKSAASKEAVAMPPIFTAKTVDYHALNDNAAYTNLLATAPPRLKNMSLFLLDNDNNAKNWSLGVVHWLTIDETYVEAEAQIIGHRPTACALRLDQGDTRNQRFVPALLLGRDNALQTSCSILVPSYQFKSQDRVIIRLQDKQTPLRLQRRLLTTERFTQFEVAHL</sequence>
<dbReference type="EMBL" id="BAAAFR010000001">
    <property type="protein sequence ID" value="GAA0310336.1"/>
    <property type="molecule type" value="Genomic_DNA"/>
</dbReference>
<evidence type="ECO:0000313" key="1">
    <source>
        <dbReference type="EMBL" id="GAA0310336.1"/>
    </source>
</evidence>
<name>A0ABN0VMI0_9GAMM</name>
<dbReference type="RefSeq" id="WP_201504034.1">
    <property type="nucleotide sequence ID" value="NZ_BAAAFR010000001.1"/>
</dbReference>
<reference evidence="2" key="1">
    <citation type="journal article" date="2019" name="Int. J. Syst. Evol. Microbiol.">
        <title>The Global Catalogue of Microorganisms (GCM) 10K type strain sequencing project: providing services to taxonomists for standard genome sequencing and annotation.</title>
        <authorList>
            <consortium name="The Broad Institute Genomics Platform"/>
            <consortium name="The Broad Institute Genome Sequencing Center for Infectious Disease"/>
            <person name="Wu L."/>
            <person name="Ma J."/>
        </authorList>
    </citation>
    <scope>NUCLEOTIDE SEQUENCE [LARGE SCALE GENOMIC DNA]</scope>
    <source>
        <strain evidence="2">JCM 16343</strain>
    </source>
</reference>
<evidence type="ECO:0000313" key="2">
    <source>
        <dbReference type="Proteomes" id="UP001501787"/>
    </source>
</evidence>
<keyword evidence="2" id="KW-1185">Reference proteome</keyword>
<proteinExistence type="predicted"/>
<gene>
    <name evidence="1" type="ORF">GCM10009129_04480</name>
</gene>